<evidence type="ECO:0000259" key="4">
    <source>
        <dbReference type="Pfam" id="PF10342"/>
    </source>
</evidence>
<name>A0A2G8S613_9APHY</name>
<accession>A0A2G8S613</accession>
<dbReference type="PANTHER" id="PTHR28154">
    <property type="entry name" value="CELL WALL SYNTHESIS PROTEIN KNH1-RELATED"/>
    <property type="match status" value="1"/>
</dbReference>
<keyword evidence="1 3" id="KW-0732">Signal</keyword>
<gene>
    <name evidence="5" type="ORF">GSI_09223</name>
</gene>
<dbReference type="OrthoDB" id="2432613at2759"/>
<proteinExistence type="predicted"/>
<organism evidence="5 6">
    <name type="scientific">Ganoderma sinense ZZ0214-1</name>
    <dbReference type="NCBI Taxonomy" id="1077348"/>
    <lineage>
        <taxon>Eukaryota</taxon>
        <taxon>Fungi</taxon>
        <taxon>Dikarya</taxon>
        <taxon>Basidiomycota</taxon>
        <taxon>Agaricomycotina</taxon>
        <taxon>Agaricomycetes</taxon>
        <taxon>Polyporales</taxon>
        <taxon>Polyporaceae</taxon>
        <taxon>Ganoderma</taxon>
    </lineage>
</organism>
<keyword evidence="2" id="KW-0472">Membrane</keyword>
<dbReference type="Pfam" id="PF10342">
    <property type="entry name" value="Kre9_KNH"/>
    <property type="match status" value="1"/>
</dbReference>
<dbReference type="STRING" id="1077348.A0A2G8S613"/>
<dbReference type="InterPro" id="IPR018466">
    <property type="entry name" value="Kre9/Knh1-like_N"/>
</dbReference>
<feature type="chain" id="PRO_5013600727" description="Yeast cell wall synthesis Kre9/Knh1-like N-terminal domain-containing protein" evidence="3">
    <location>
        <begin position="19"/>
        <end position="225"/>
    </location>
</feature>
<comment type="caution">
    <text evidence="5">The sequence shown here is derived from an EMBL/GenBank/DDBJ whole genome shotgun (WGS) entry which is preliminary data.</text>
</comment>
<dbReference type="GO" id="GO:0042546">
    <property type="term" value="P:cell wall biogenesis"/>
    <property type="evidence" value="ECO:0007669"/>
    <property type="project" value="InterPro"/>
</dbReference>
<keyword evidence="6" id="KW-1185">Reference proteome</keyword>
<feature type="signal peptide" evidence="3">
    <location>
        <begin position="1"/>
        <end position="18"/>
    </location>
</feature>
<dbReference type="AlphaFoldDB" id="A0A2G8S613"/>
<evidence type="ECO:0000313" key="6">
    <source>
        <dbReference type="Proteomes" id="UP000230002"/>
    </source>
</evidence>
<evidence type="ECO:0000256" key="2">
    <source>
        <dbReference type="SAM" id="Phobius"/>
    </source>
</evidence>
<dbReference type="EMBL" id="AYKW01000023">
    <property type="protein sequence ID" value="PIL29174.1"/>
    <property type="molecule type" value="Genomic_DNA"/>
</dbReference>
<evidence type="ECO:0000256" key="1">
    <source>
        <dbReference type="ARBA" id="ARBA00022729"/>
    </source>
</evidence>
<reference evidence="5 6" key="1">
    <citation type="journal article" date="2015" name="Sci. Rep.">
        <title>Chromosome-level genome map provides insights into diverse defense mechanisms in the medicinal fungus Ganoderma sinense.</title>
        <authorList>
            <person name="Zhu Y."/>
            <person name="Xu J."/>
            <person name="Sun C."/>
            <person name="Zhou S."/>
            <person name="Xu H."/>
            <person name="Nelson D.R."/>
            <person name="Qian J."/>
            <person name="Song J."/>
            <person name="Luo H."/>
            <person name="Xiang L."/>
            <person name="Li Y."/>
            <person name="Xu Z."/>
            <person name="Ji A."/>
            <person name="Wang L."/>
            <person name="Lu S."/>
            <person name="Hayward A."/>
            <person name="Sun W."/>
            <person name="Li X."/>
            <person name="Schwartz D.C."/>
            <person name="Wang Y."/>
            <person name="Chen S."/>
        </authorList>
    </citation>
    <scope>NUCLEOTIDE SEQUENCE [LARGE SCALE GENOMIC DNA]</scope>
    <source>
        <strain evidence="5 6">ZZ0214-1</strain>
    </source>
</reference>
<feature type="domain" description="Yeast cell wall synthesis Kre9/Knh1-like N-terminal" evidence="4">
    <location>
        <begin position="25"/>
        <end position="115"/>
    </location>
</feature>
<feature type="transmembrane region" description="Helical" evidence="2">
    <location>
        <begin position="204"/>
        <end position="224"/>
    </location>
</feature>
<dbReference type="Proteomes" id="UP000230002">
    <property type="component" value="Unassembled WGS sequence"/>
</dbReference>
<protein>
    <recommendedName>
        <fullName evidence="4">Yeast cell wall synthesis Kre9/Knh1-like N-terminal domain-containing protein</fullName>
    </recommendedName>
</protein>
<dbReference type="GO" id="GO:0006078">
    <property type="term" value="P:(1-&gt;6)-beta-D-glucan biosynthetic process"/>
    <property type="evidence" value="ECO:0007669"/>
    <property type="project" value="InterPro"/>
</dbReference>
<evidence type="ECO:0000256" key="3">
    <source>
        <dbReference type="SAM" id="SignalP"/>
    </source>
</evidence>
<sequence>MFSSVLLLLAAAVSPALATVYVTAPVATTSWAAGQQQTVSWKDDGTAPSLANFGPSKVSVYVGSQTQQTMVQAIVASVDLSTTSSIVFTPDASTGQNGQYYFIRFESLSFKDPNNPAYPALAFSSKYTMTGMTGTFTADELAQISAAANSGSATATSAASAQTSAAASATSTKMTSVKASGTSSAASGSSTAKAASSGNGASTVPISALTCVAGVAVAVFSAMLM</sequence>
<keyword evidence="2" id="KW-0812">Transmembrane</keyword>
<keyword evidence="2" id="KW-1133">Transmembrane helix</keyword>
<dbReference type="PANTHER" id="PTHR28154:SF1">
    <property type="entry name" value="CELL WALL SYNTHESIS PROTEIN KNH1-RELATED"/>
    <property type="match status" value="1"/>
</dbReference>
<dbReference type="InterPro" id="IPR045328">
    <property type="entry name" value="Kre9/Knh1"/>
</dbReference>
<evidence type="ECO:0000313" key="5">
    <source>
        <dbReference type="EMBL" id="PIL29174.1"/>
    </source>
</evidence>